<evidence type="ECO:0000313" key="3">
    <source>
        <dbReference type="Proteomes" id="UP000253664"/>
    </source>
</evidence>
<keyword evidence="3" id="KW-1185">Reference proteome</keyword>
<sequence length="62" mass="7497">CENGPRTKEEDDDDDERTMGERSNGSELPDCIYDYDYDYDYDYFCSSLHFSWPRGRQIGRRR</sequence>
<evidence type="ECO:0000256" key="1">
    <source>
        <dbReference type="SAM" id="MobiDB-lite"/>
    </source>
</evidence>
<dbReference type="AlphaFoldDB" id="A0A367LHA1"/>
<organism evidence="2 3">
    <name type="scientific">Ophiocordyceps polyrhachis-furcata BCC 54312</name>
    <dbReference type="NCBI Taxonomy" id="1330021"/>
    <lineage>
        <taxon>Eukaryota</taxon>
        <taxon>Fungi</taxon>
        <taxon>Dikarya</taxon>
        <taxon>Ascomycota</taxon>
        <taxon>Pezizomycotina</taxon>
        <taxon>Sordariomycetes</taxon>
        <taxon>Hypocreomycetidae</taxon>
        <taxon>Hypocreales</taxon>
        <taxon>Ophiocordycipitaceae</taxon>
        <taxon>Ophiocordyceps</taxon>
    </lineage>
</organism>
<reference evidence="2 3" key="1">
    <citation type="journal article" date="2015" name="BMC Genomics">
        <title>Insights from the genome of Ophiocordyceps polyrhachis-furcata to pathogenicity and host specificity in insect fungi.</title>
        <authorList>
            <person name="Wichadakul D."/>
            <person name="Kobmoo N."/>
            <person name="Ingsriswang S."/>
            <person name="Tangphatsornruang S."/>
            <person name="Chantasingh D."/>
            <person name="Luangsa-ard J.J."/>
            <person name="Eurwilaichitr L."/>
        </authorList>
    </citation>
    <scope>NUCLEOTIDE SEQUENCE [LARGE SCALE GENOMIC DNA]</scope>
    <source>
        <strain evidence="2 3">BCC 54312</strain>
    </source>
</reference>
<name>A0A367LHA1_9HYPO</name>
<feature type="region of interest" description="Disordered" evidence="1">
    <location>
        <begin position="1"/>
        <end position="29"/>
    </location>
</feature>
<accession>A0A367LHA1</accession>
<comment type="caution">
    <text evidence="2">The sequence shown here is derived from an EMBL/GenBank/DDBJ whole genome shotgun (WGS) entry which is preliminary data.</text>
</comment>
<evidence type="ECO:0000313" key="2">
    <source>
        <dbReference type="EMBL" id="RCI13816.1"/>
    </source>
</evidence>
<dbReference type="EMBL" id="LKCN02000005">
    <property type="protein sequence ID" value="RCI13816.1"/>
    <property type="molecule type" value="Genomic_DNA"/>
</dbReference>
<proteinExistence type="predicted"/>
<protein>
    <submittedName>
        <fullName evidence="2">Uncharacterized protein</fullName>
    </submittedName>
</protein>
<dbReference type="Proteomes" id="UP000253664">
    <property type="component" value="Unassembled WGS sequence"/>
</dbReference>
<gene>
    <name evidence="2" type="ORF">L249_8001</name>
</gene>
<feature type="non-terminal residue" evidence="2">
    <location>
        <position position="1"/>
    </location>
</feature>